<accession>A0AAN6WU40</accession>
<dbReference type="SUPFAM" id="SSF110395">
    <property type="entry name" value="CutC-like"/>
    <property type="match status" value="1"/>
</dbReference>
<reference evidence="3" key="2">
    <citation type="submission" date="2023-05" db="EMBL/GenBank/DDBJ databases">
        <authorList>
            <consortium name="Lawrence Berkeley National Laboratory"/>
            <person name="Steindorff A."/>
            <person name="Hensen N."/>
            <person name="Bonometti L."/>
            <person name="Westerberg I."/>
            <person name="Brannstrom I.O."/>
            <person name="Guillou S."/>
            <person name="Cros-Aarteil S."/>
            <person name="Calhoun S."/>
            <person name="Haridas S."/>
            <person name="Kuo A."/>
            <person name="Mondo S."/>
            <person name="Pangilinan J."/>
            <person name="Riley R."/>
            <person name="Labutti K."/>
            <person name="Andreopoulos B."/>
            <person name="Lipzen A."/>
            <person name="Chen C."/>
            <person name="Yanf M."/>
            <person name="Daum C."/>
            <person name="Ng V."/>
            <person name="Clum A."/>
            <person name="Ohm R."/>
            <person name="Martin F."/>
            <person name="Silar P."/>
            <person name="Natvig D."/>
            <person name="Lalanne C."/>
            <person name="Gautier V."/>
            <person name="Ament-Velasquez S.L."/>
            <person name="Kruys A."/>
            <person name="Hutchinson M.I."/>
            <person name="Powell A.J."/>
            <person name="Barry K."/>
            <person name="Miller A.N."/>
            <person name="Grigoriev I.V."/>
            <person name="Debuchy R."/>
            <person name="Gladieux P."/>
            <person name="Thoren M.H."/>
            <person name="Johannesson H."/>
        </authorList>
    </citation>
    <scope>NUCLEOTIDE SEQUENCE</scope>
    <source>
        <strain evidence="3">PSN309</strain>
    </source>
</reference>
<dbReference type="PANTHER" id="PTHR12598:SF0">
    <property type="entry name" value="COPPER HOMEOSTASIS PROTEIN CUTC HOMOLOG"/>
    <property type="match status" value="1"/>
</dbReference>
<dbReference type="Gene3D" id="3.20.20.380">
    <property type="entry name" value="Copper homeostasis (CutC) domain"/>
    <property type="match status" value="1"/>
</dbReference>
<name>A0AAN6WU40_9PEZI</name>
<dbReference type="InterPro" id="IPR005627">
    <property type="entry name" value="CutC-like"/>
</dbReference>
<comment type="similarity">
    <text evidence="1">Belongs to the CutC family.</text>
</comment>
<evidence type="ECO:0000256" key="1">
    <source>
        <dbReference type="ARBA" id="ARBA00007768"/>
    </source>
</evidence>
<sequence length="297" mass="32416">MSSHPLEIPIFGSESGVKAVGAGATRLELNRAGSYGEGGLTPTLEELQSLVSQLPPPASDGNETRRRPAVRIMIRPRGPPPKTEEVDFIYSDEEFEEMKSSLRQFKESGFLLAEENGDGFVFGILKKESNSSWTDRKGEGRCSVVIDEERTGELVKLAAPFTCVFHRAFDLVVDQGGKEDVVKACRFLKDNGMEVLTSGGLGNAVDNLGTLKMIVKEFEGVLVVGGGLRKDNLGRIVEGLGGVDVVKSKTVYFHSSCLRAVEGKEEEFDEGEAMGICEIREGLGEGWTENEGRRLRR</sequence>
<gene>
    <name evidence="3" type="ORF">QBC35DRAFT_210038</name>
</gene>
<keyword evidence="4" id="KW-1185">Reference proteome</keyword>
<dbReference type="GO" id="GO:0005507">
    <property type="term" value="F:copper ion binding"/>
    <property type="evidence" value="ECO:0007669"/>
    <property type="project" value="TreeGrafter"/>
</dbReference>
<protein>
    <recommendedName>
        <fullName evidence="2">Copper homeostasis protein cutC homolog</fullName>
    </recommendedName>
</protein>
<dbReference type="AlphaFoldDB" id="A0AAN6WU40"/>
<dbReference type="PANTHER" id="PTHR12598">
    <property type="entry name" value="COPPER HOMEOSTASIS PROTEIN CUTC"/>
    <property type="match status" value="1"/>
</dbReference>
<dbReference type="EMBL" id="MU864391">
    <property type="protein sequence ID" value="KAK4188209.1"/>
    <property type="molecule type" value="Genomic_DNA"/>
</dbReference>
<proteinExistence type="inferred from homology"/>
<dbReference type="InterPro" id="IPR036822">
    <property type="entry name" value="CutC-like_dom_sf"/>
</dbReference>
<evidence type="ECO:0000313" key="4">
    <source>
        <dbReference type="Proteomes" id="UP001302126"/>
    </source>
</evidence>
<organism evidence="3 4">
    <name type="scientific">Podospora australis</name>
    <dbReference type="NCBI Taxonomy" id="1536484"/>
    <lineage>
        <taxon>Eukaryota</taxon>
        <taxon>Fungi</taxon>
        <taxon>Dikarya</taxon>
        <taxon>Ascomycota</taxon>
        <taxon>Pezizomycotina</taxon>
        <taxon>Sordariomycetes</taxon>
        <taxon>Sordariomycetidae</taxon>
        <taxon>Sordariales</taxon>
        <taxon>Podosporaceae</taxon>
        <taxon>Podospora</taxon>
    </lineage>
</organism>
<reference evidence="3" key="1">
    <citation type="journal article" date="2023" name="Mol. Phylogenet. Evol.">
        <title>Genome-scale phylogeny and comparative genomics of the fungal order Sordariales.</title>
        <authorList>
            <person name="Hensen N."/>
            <person name="Bonometti L."/>
            <person name="Westerberg I."/>
            <person name="Brannstrom I.O."/>
            <person name="Guillou S."/>
            <person name="Cros-Aarteil S."/>
            <person name="Calhoun S."/>
            <person name="Haridas S."/>
            <person name="Kuo A."/>
            <person name="Mondo S."/>
            <person name="Pangilinan J."/>
            <person name="Riley R."/>
            <person name="LaButti K."/>
            <person name="Andreopoulos B."/>
            <person name="Lipzen A."/>
            <person name="Chen C."/>
            <person name="Yan M."/>
            <person name="Daum C."/>
            <person name="Ng V."/>
            <person name="Clum A."/>
            <person name="Steindorff A."/>
            <person name="Ohm R.A."/>
            <person name="Martin F."/>
            <person name="Silar P."/>
            <person name="Natvig D.O."/>
            <person name="Lalanne C."/>
            <person name="Gautier V."/>
            <person name="Ament-Velasquez S.L."/>
            <person name="Kruys A."/>
            <person name="Hutchinson M.I."/>
            <person name="Powell A.J."/>
            <person name="Barry K."/>
            <person name="Miller A.N."/>
            <person name="Grigoriev I.V."/>
            <person name="Debuchy R."/>
            <person name="Gladieux P."/>
            <person name="Hiltunen Thoren M."/>
            <person name="Johannesson H."/>
        </authorList>
    </citation>
    <scope>NUCLEOTIDE SEQUENCE</scope>
    <source>
        <strain evidence="3">PSN309</strain>
    </source>
</reference>
<dbReference type="Proteomes" id="UP001302126">
    <property type="component" value="Unassembled WGS sequence"/>
</dbReference>
<evidence type="ECO:0000256" key="2">
    <source>
        <dbReference type="ARBA" id="ARBA00019014"/>
    </source>
</evidence>
<comment type="caution">
    <text evidence="3">The sequence shown here is derived from an EMBL/GenBank/DDBJ whole genome shotgun (WGS) entry which is preliminary data.</text>
</comment>
<evidence type="ECO:0000313" key="3">
    <source>
        <dbReference type="EMBL" id="KAK4188209.1"/>
    </source>
</evidence>
<dbReference type="Pfam" id="PF03932">
    <property type="entry name" value="CutC"/>
    <property type="match status" value="1"/>
</dbReference>